<reference evidence="2" key="2">
    <citation type="submission" date="2019-10" db="EMBL/GenBank/DDBJ databases">
        <title>Conservation and host-specific expression of non-tandemly repeated heterogenous ribosome RNA gene in arbuscular mycorrhizal fungi.</title>
        <authorList>
            <person name="Maeda T."/>
            <person name="Kobayashi Y."/>
            <person name="Nakagawa T."/>
            <person name="Ezawa T."/>
            <person name="Yamaguchi K."/>
            <person name="Bino T."/>
            <person name="Nishimoto Y."/>
            <person name="Shigenobu S."/>
            <person name="Kawaguchi M."/>
        </authorList>
    </citation>
    <scope>NUCLEOTIDE SEQUENCE</scope>
    <source>
        <strain evidence="2">HR1</strain>
    </source>
</reference>
<dbReference type="AlphaFoldDB" id="A0A2Z6RNW0"/>
<dbReference type="EMBL" id="BEXD01003919">
    <property type="protein sequence ID" value="GBC03981.1"/>
    <property type="molecule type" value="Genomic_DNA"/>
</dbReference>
<reference evidence="1 3" key="1">
    <citation type="submission" date="2017-11" db="EMBL/GenBank/DDBJ databases">
        <title>The genome of Rhizophagus clarus HR1 reveals common genetic basis of auxotrophy among arbuscular mycorrhizal fungi.</title>
        <authorList>
            <person name="Kobayashi Y."/>
        </authorList>
    </citation>
    <scope>NUCLEOTIDE SEQUENCE [LARGE SCALE GENOMIC DNA]</scope>
    <source>
        <strain evidence="1 3">HR1</strain>
    </source>
</reference>
<accession>A0A2Z6RNW0</accession>
<keyword evidence="3" id="KW-1185">Reference proteome</keyword>
<sequence length="80" mass="9404">MQCFLESTEFYLPGRWCFIRLKVYFYPPGNVVLVHLPVYGMQYFIRLSTTFQHMEMQLLSRLSSPLSAIESYLNIAKCAD</sequence>
<evidence type="ECO:0000313" key="2">
    <source>
        <dbReference type="EMBL" id="GES98322.1"/>
    </source>
</evidence>
<dbReference type="Proteomes" id="UP000247702">
    <property type="component" value="Unassembled WGS sequence"/>
</dbReference>
<dbReference type="EMBL" id="BLAL01000266">
    <property type="protein sequence ID" value="GES98322.1"/>
    <property type="molecule type" value="Genomic_DNA"/>
</dbReference>
<evidence type="ECO:0000313" key="3">
    <source>
        <dbReference type="Proteomes" id="UP000247702"/>
    </source>
</evidence>
<dbReference type="Proteomes" id="UP000615446">
    <property type="component" value="Unassembled WGS sequence"/>
</dbReference>
<gene>
    <name evidence="2" type="ORF">RCL2_002487700</name>
    <name evidence="1" type="ORF">RclHR1_05430011</name>
</gene>
<protein>
    <submittedName>
        <fullName evidence="1">Uncharacterized protein</fullName>
    </submittedName>
</protein>
<organism evidence="1 3">
    <name type="scientific">Rhizophagus clarus</name>
    <dbReference type="NCBI Taxonomy" id="94130"/>
    <lineage>
        <taxon>Eukaryota</taxon>
        <taxon>Fungi</taxon>
        <taxon>Fungi incertae sedis</taxon>
        <taxon>Mucoromycota</taxon>
        <taxon>Glomeromycotina</taxon>
        <taxon>Glomeromycetes</taxon>
        <taxon>Glomerales</taxon>
        <taxon>Glomeraceae</taxon>
        <taxon>Rhizophagus</taxon>
    </lineage>
</organism>
<proteinExistence type="predicted"/>
<comment type="caution">
    <text evidence="1">The sequence shown here is derived from an EMBL/GenBank/DDBJ whole genome shotgun (WGS) entry which is preliminary data.</text>
</comment>
<name>A0A2Z6RNW0_9GLOM</name>
<evidence type="ECO:0000313" key="1">
    <source>
        <dbReference type="EMBL" id="GBC03981.1"/>
    </source>
</evidence>